<keyword evidence="2" id="KW-1185">Reference proteome</keyword>
<protein>
    <submittedName>
        <fullName evidence="1">Uncharacterized protein</fullName>
    </submittedName>
</protein>
<proteinExistence type="predicted"/>
<dbReference type="EMBL" id="ML208424">
    <property type="protein sequence ID" value="TFK65845.1"/>
    <property type="molecule type" value="Genomic_DNA"/>
</dbReference>
<evidence type="ECO:0000313" key="1">
    <source>
        <dbReference type="EMBL" id="TFK65845.1"/>
    </source>
</evidence>
<sequence length="117" mass="14293">MYRKHFNVNYSCKLCCERTTREDSMRRHLLGKNDYNLAKACRDHGIYICSPLFIKRFLWKSPIDDRKSYSHWPIVREEHTLSLCYTLYEEWRVAMLSVRREVDKENKKEGFQKIVRI</sequence>
<accession>A0ACD3AJB8</accession>
<reference evidence="1 2" key="1">
    <citation type="journal article" date="2019" name="Nat. Ecol. Evol.">
        <title>Megaphylogeny resolves global patterns of mushroom evolution.</title>
        <authorList>
            <person name="Varga T."/>
            <person name="Krizsan K."/>
            <person name="Foldi C."/>
            <person name="Dima B."/>
            <person name="Sanchez-Garcia M."/>
            <person name="Sanchez-Ramirez S."/>
            <person name="Szollosi G.J."/>
            <person name="Szarkandi J.G."/>
            <person name="Papp V."/>
            <person name="Albert L."/>
            <person name="Andreopoulos W."/>
            <person name="Angelini C."/>
            <person name="Antonin V."/>
            <person name="Barry K.W."/>
            <person name="Bougher N.L."/>
            <person name="Buchanan P."/>
            <person name="Buyck B."/>
            <person name="Bense V."/>
            <person name="Catcheside P."/>
            <person name="Chovatia M."/>
            <person name="Cooper J."/>
            <person name="Damon W."/>
            <person name="Desjardin D."/>
            <person name="Finy P."/>
            <person name="Geml J."/>
            <person name="Haridas S."/>
            <person name="Hughes K."/>
            <person name="Justo A."/>
            <person name="Karasinski D."/>
            <person name="Kautmanova I."/>
            <person name="Kiss B."/>
            <person name="Kocsube S."/>
            <person name="Kotiranta H."/>
            <person name="LaButti K.M."/>
            <person name="Lechner B.E."/>
            <person name="Liimatainen K."/>
            <person name="Lipzen A."/>
            <person name="Lukacs Z."/>
            <person name="Mihaltcheva S."/>
            <person name="Morgado L.N."/>
            <person name="Niskanen T."/>
            <person name="Noordeloos M.E."/>
            <person name="Ohm R.A."/>
            <person name="Ortiz-Santana B."/>
            <person name="Ovrebo C."/>
            <person name="Racz N."/>
            <person name="Riley R."/>
            <person name="Savchenko A."/>
            <person name="Shiryaev A."/>
            <person name="Soop K."/>
            <person name="Spirin V."/>
            <person name="Szebenyi C."/>
            <person name="Tomsovsky M."/>
            <person name="Tulloss R.E."/>
            <person name="Uehling J."/>
            <person name="Grigoriev I.V."/>
            <person name="Vagvolgyi C."/>
            <person name="Papp T."/>
            <person name="Martin F.M."/>
            <person name="Miettinen O."/>
            <person name="Hibbett D.S."/>
            <person name="Nagy L.G."/>
        </authorList>
    </citation>
    <scope>NUCLEOTIDE SEQUENCE [LARGE SCALE GENOMIC DNA]</scope>
    <source>
        <strain evidence="1 2">NL-1719</strain>
    </source>
</reference>
<gene>
    <name evidence="1" type="ORF">BDN72DRAFT_845087</name>
</gene>
<dbReference type="Proteomes" id="UP000308600">
    <property type="component" value="Unassembled WGS sequence"/>
</dbReference>
<name>A0ACD3AJB8_9AGAR</name>
<organism evidence="1 2">
    <name type="scientific">Pluteus cervinus</name>
    <dbReference type="NCBI Taxonomy" id="181527"/>
    <lineage>
        <taxon>Eukaryota</taxon>
        <taxon>Fungi</taxon>
        <taxon>Dikarya</taxon>
        <taxon>Basidiomycota</taxon>
        <taxon>Agaricomycotina</taxon>
        <taxon>Agaricomycetes</taxon>
        <taxon>Agaricomycetidae</taxon>
        <taxon>Agaricales</taxon>
        <taxon>Pluteineae</taxon>
        <taxon>Pluteaceae</taxon>
        <taxon>Pluteus</taxon>
    </lineage>
</organism>
<evidence type="ECO:0000313" key="2">
    <source>
        <dbReference type="Proteomes" id="UP000308600"/>
    </source>
</evidence>